<keyword evidence="3 6" id="KW-0049">Antioxidant</keyword>
<keyword evidence="4 6" id="KW-0560">Oxidoreductase</keyword>
<evidence type="ECO:0000256" key="4">
    <source>
        <dbReference type="ARBA" id="ARBA00023002"/>
    </source>
</evidence>
<dbReference type="InterPro" id="IPR013766">
    <property type="entry name" value="Thioredoxin_domain"/>
</dbReference>
<dbReference type="GO" id="GO:0042744">
    <property type="term" value="P:hydrogen peroxide catabolic process"/>
    <property type="evidence" value="ECO:0007669"/>
    <property type="project" value="TreeGrafter"/>
</dbReference>
<feature type="domain" description="Thioredoxin" evidence="8">
    <location>
        <begin position="20"/>
        <end position="200"/>
    </location>
</feature>
<dbReference type="InParanoid" id="A0A1Z5JEI7"/>
<dbReference type="Gene3D" id="3.40.30.10">
    <property type="entry name" value="Glutaredoxin"/>
    <property type="match status" value="1"/>
</dbReference>
<comment type="function">
    <text evidence="6">Thiol-specific peroxidase that catalyzes the reduction of hydrogen peroxide and organic hydroperoxides to water and alcohols, respectively. Plays a role in cell protection against oxidative stress by detoxifying peroxides.</text>
</comment>
<dbReference type="PANTHER" id="PTHR10430:SF16">
    <property type="entry name" value="PEROXIREDOXIN-5, MITOCHONDRIAL"/>
    <property type="match status" value="1"/>
</dbReference>
<gene>
    <name evidence="9" type="ORF">FisN_2Hh251</name>
</gene>
<comment type="similarity">
    <text evidence="1 6">Belongs to the peroxiredoxin family. Prx5 subfamily.</text>
</comment>
<dbReference type="Proteomes" id="UP000198406">
    <property type="component" value="Unassembled WGS sequence"/>
</dbReference>
<dbReference type="InterPro" id="IPR037944">
    <property type="entry name" value="PRX5-like"/>
</dbReference>
<dbReference type="InterPro" id="IPR036249">
    <property type="entry name" value="Thioredoxin-like_sf"/>
</dbReference>
<keyword evidence="6" id="KW-0676">Redox-active center</keyword>
<name>A0A1Z5JEI7_FISSO</name>
<evidence type="ECO:0000256" key="3">
    <source>
        <dbReference type="ARBA" id="ARBA00022862"/>
    </source>
</evidence>
<comment type="caution">
    <text evidence="9">The sequence shown here is derived from an EMBL/GenBank/DDBJ whole genome shotgun (WGS) entry which is preliminary data.</text>
</comment>
<feature type="active site" description="Cysteine sulfenic acid (-SOH) intermediate" evidence="5">
    <location>
        <position position="70"/>
    </location>
</feature>
<accession>A0A1Z5JEI7</accession>
<evidence type="ECO:0000259" key="8">
    <source>
        <dbReference type="PROSITE" id="PS51352"/>
    </source>
</evidence>
<protein>
    <submittedName>
        <fullName evidence="9">Peroxiredoxin</fullName>
        <ecNumber evidence="9">1.11.1.15</ecNumber>
    </submittedName>
</protein>
<dbReference type="SUPFAM" id="SSF52833">
    <property type="entry name" value="Thioredoxin-like"/>
    <property type="match status" value="1"/>
</dbReference>
<dbReference type="GO" id="GO:0008379">
    <property type="term" value="F:thioredoxin peroxidase activity"/>
    <property type="evidence" value="ECO:0007669"/>
    <property type="project" value="InterPro"/>
</dbReference>
<dbReference type="Pfam" id="PF08534">
    <property type="entry name" value="Redoxin"/>
    <property type="match status" value="1"/>
</dbReference>
<evidence type="ECO:0000256" key="1">
    <source>
        <dbReference type="ARBA" id="ARBA00010505"/>
    </source>
</evidence>
<dbReference type="GO" id="GO:0005737">
    <property type="term" value="C:cytoplasm"/>
    <property type="evidence" value="ECO:0007669"/>
    <property type="project" value="TreeGrafter"/>
</dbReference>
<proteinExistence type="inferred from homology"/>
<sequence length="200" mass="22594">MSLFSGNPQHDLRPEWTTPKKEGDKVPDVHFVTRVREGGQYEWKTVSTSHYCAGKRIVIFALPGAFTPTCSTSHLPGYHEKYEEIKKQGIDEVYCLSVNDAFVMRKWALSLGLKEENGVFTTVKLIPDGACAFTRGMGMSNVWSMERGFGERSWRYSMVVKDCVIEKMFVEPGRQQNSGPDPFEVSDADTMLNYLKSTSS</sequence>
<dbReference type="EMBL" id="BDSP01000051">
    <property type="protein sequence ID" value="GAX12420.1"/>
    <property type="molecule type" value="Genomic_DNA"/>
</dbReference>
<dbReference type="AlphaFoldDB" id="A0A1Z5JEI7"/>
<dbReference type="OrthoDB" id="1882547at2759"/>
<evidence type="ECO:0000313" key="10">
    <source>
        <dbReference type="Proteomes" id="UP000198406"/>
    </source>
</evidence>
<dbReference type="FunCoup" id="A0A1Z5JEI7">
    <property type="interactions" value="273"/>
</dbReference>
<evidence type="ECO:0000256" key="6">
    <source>
        <dbReference type="RuleBase" id="RU366011"/>
    </source>
</evidence>
<evidence type="ECO:0000256" key="7">
    <source>
        <dbReference type="SAM" id="MobiDB-lite"/>
    </source>
</evidence>
<dbReference type="InterPro" id="IPR013740">
    <property type="entry name" value="Redoxin"/>
</dbReference>
<keyword evidence="2 6" id="KW-0575">Peroxidase</keyword>
<dbReference type="PROSITE" id="PS51352">
    <property type="entry name" value="THIOREDOXIN_2"/>
    <property type="match status" value="1"/>
</dbReference>
<evidence type="ECO:0000256" key="2">
    <source>
        <dbReference type="ARBA" id="ARBA00022559"/>
    </source>
</evidence>
<dbReference type="GO" id="GO:0034599">
    <property type="term" value="P:cellular response to oxidative stress"/>
    <property type="evidence" value="ECO:0007669"/>
    <property type="project" value="InterPro"/>
</dbReference>
<dbReference type="PANTHER" id="PTHR10430">
    <property type="entry name" value="PEROXIREDOXIN"/>
    <property type="match status" value="1"/>
</dbReference>
<dbReference type="EC" id="1.11.1.15" evidence="9"/>
<evidence type="ECO:0000313" key="9">
    <source>
        <dbReference type="EMBL" id="GAX12420.1"/>
    </source>
</evidence>
<reference evidence="9 10" key="1">
    <citation type="journal article" date="2015" name="Plant Cell">
        <title>Oil accumulation by the oleaginous diatom Fistulifera solaris as revealed by the genome and transcriptome.</title>
        <authorList>
            <person name="Tanaka T."/>
            <person name="Maeda Y."/>
            <person name="Veluchamy A."/>
            <person name="Tanaka M."/>
            <person name="Abida H."/>
            <person name="Marechal E."/>
            <person name="Bowler C."/>
            <person name="Muto M."/>
            <person name="Sunaga Y."/>
            <person name="Tanaka M."/>
            <person name="Yoshino T."/>
            <person name="Taniguchi T."/>
            <person name="Fukuda Y."/>
            <person name="Nemoto M."/>
            <person name="Matsumoto M."/>
            <person name="Wong P.S."/>
            <person name="Aburatani S."/>
            <person name="Fujibuchi W."/>
        </authorList>
    </citation>
    <scope>NUCLEOTIDE SEQUENCE [LARGE SCALE GENOMIC DNA]</scope>
    <source>
        <strain evidence="9 10">JPCC DA0580</strain>
    </source>
</reference>
<organism evidence="9 10">
    <name type="scientific">Fistulifera solaris</name>
    <name type="common">Oleaginous diatom</name>
    <dbReference type="NCBI Taxonomy" id="1519565"/>
    <lineage>
        <taxon>Eukaryota</taxon>
        <taxon>Sar</taxon>
        <taxon>Stramenopiles</taxon>
        <taxon>Ochrophyta</taxon>
        <taxon>Bacillariophyta</taxon>
        <taxon>Bacillariophyceae</taxon>
        <taxon>Bacillariophycidae</taxon>
        <taxon>Naviculales</taxon>
        <taxon>Naviculaceae</taxon>
        <taxon>Fistulifera</taxon>
    </lineage>
</organism>
<dbReference type="GO" id="GO:0045454">
    <property type="term" value="P:cell redox homeostasis"/>
    <property type="evidence" value="ECO:0007669"/>
    <property type="project" value="TreeGrafter"/>
</dbReference>
<dbReference type="CDD" id="cd03013">
    <property type="entry name" value="PRX5_like"/>
    <property type="match status" value="1"/>
</dbReference>
<keyword evidence="10" id="KW-1185">Reference proteome</keyword>
<evidence type="ECO:0000256" key="5">
    <source>
        <dbReference type="PIRSR" id="PIRSR637944-1"/>
    </source>
</evidence>
<feature type="region of interest" description="Disordered" evidence="7">
    <location>
        <begin position="1"/>
        <end position="24"/>
    </location>
</feature>
<feature type="compositionally biased region" description="Basic and acidic residues" evidence="7">
    <location>
        <begin position="10"/>
        <end position="24"/>
    </location>
</feature>